<sequence>MKFASSVVSLLATTSGTCAFTMGPAVALGRASLALLPMSMSTTTTTTTSAATEEATCTDTDSNSSSDAYEELVSYLQDITHLSRASAVLGYDQMVFMPQTDQASKARGQQSAALAAVIHDKSTSQQLGQLLEQAAKATTSAEQERVLALATKAYQKKINIPTALASQQASLSAEAYNTWAKARADKDYSQFQDIFGDCIQVAKEVAEVVQTPEEKEAKKSLYATMLDEFETGMDPVRMDELFAEIQQALVPLIDKVLGDNATPPDTSYLSGQFDVPAQEALSKQIVRQIGFDDTNGRMDVSVHPFSSGISKHDVRITTRFREDEWYQGLAGSMHEAGHAMYEQNLGDSGLPVDSALSMGMHESQSLFWERHVGLSKPFWQFAAPLVNENLGMDATSAQLYGAVNHASRSLIRVEADELTYPLHVILRYRLEREFVEGRLDVKDIPTEWNKSMQELLNVDVPDDAMGCLQDVHWSMMAYGYFPTYLLGAATAAQWAHYCQQDIPDFDDRVAAGEFDEIKAWMIEKVHQHGSRYTSLDEHLQAQVGEPLNPKYFIDYLTKKYTELYKC</sequence>
<evidence type="ECO:0000313" key="2">
    <source>
        <dbReference type="EMBL" id="CAB9518470.1"/>
    </source>
</evidence>
<dbReference type="SUPFAM" id="SSF55486">
    <property type="entry name" value="Metalloproteases ('zincins'), catalytic domain"/>
    <property type="match status" value="1"/>
</dbReference>
<dbReference type="PANTHER" id="PTHR34217">
    <property type="entry name" value="METAL-DEPENDENT CARBOXYPEPTIDASE"/>
    <property type="match status" value="1"/>
</dbReference>
<name>A0A9N8HMW8_9STRA</name>
<keyword evidence="2" id="KW-0378">Hydrolase</keyword>
<dbReference type="PANTHER" id="PTHR34217:SF1">
    <property type="entry name" value="CARBOXYPEPTIDASE 1"/>
    <property type="match status" value="1"/>
</dbReference>
<protein>
    <submittedName>
        <fullName evidence="2">Carboxypeptidase</fullName>
    </submittedName>
</protein>
<evidence type="ECO:0000313" key="3">
    <source>
        <dbReference type="Proteomes" id="UP001153069"/>
    </source>
</evidence>
<accession>A0A9N8HMW8</accession>
<reference evidence="2" key="1">
    <citation type="submission" date="2020-06" db="EMBL/GenBank/DDBJ databases">
        <authorList>
            <consortium name="Plant Systems Biology data submission"/>
        </authorList>
    </citation>
    <scope>NUCLEOTIDE SEQUENCE</scope>
    <source>
        <strain evidence="2">D6</strain>
    </source>
</reference>
<comment type="caution">
    <text evidence="2">The sequence shown here is derived from an EMBL/GenBank/DDBJ whole genome shotgun (WGS) entry which is preliminary data.</text>
</comment>
<dbReference type="EMBL" id="CAICTM010000935">
    <property type="protein sequence ID" value="CAB9518470.1"/>
    <property type="molecule type" value="Genomic_DNA"/>
</dbReference>
<keyword evidence="3" id="KW-1185">Reference proteome</keyword>
<proteinExistence type="predicted"/>
<dbReference type="PRINTS" id="PR00998">
    <property type="entry name" value="CRBOXYPTASET"/>
</dbReference>
<dbReference type="Pfam" id="PF02074">
    <property type="entry name" value="Peptidase_M32"/>
    <property type="match status" value="1"/>
</dbReference>
<feature type="signal peptide" evidence="1">
    <location>
        <begin position="1"/>
        <end position="19"/>
    </location>
</feature>
<dbReference type="AlphaFoldDB" id="A0A9N8HMW8"/>
<keyword evidence="1" id="KW-0732">Signal</keyword>
<dbReference type="PROSITE" id="PS52034">
    <property type="entry name" value="PEPTIDASE_M32"/>
    <property type="match status" value="1"/>
</dbReference>
<keyword evidence="2" id="KW-0121">Carboxypeptidase</keyword>
<dbReference type="GO" id="GO:0006508">
    <property type="term" value="P:proteolysis"/>
    <property type="evidence" value="ECO:0007669"/>
    <property type="project" value="InterPro"/>
</dbReference>
<keyword evidence="2" id="KW-0645">Protease</keyword>
<dbReference type="CDD" id="cd06460">
    <property type="entry name" value="M32_Taq"/>
    <property type="match status" value="1"/>
</dbReference>
<dbReference type="InterPro" id="IPR001333">
    <property type="entry name" value="Peptidase_M32_Taq"/>
</dbReference>
<dbReference type="GO" id="GO:0004181">
    <property type="term" value="F:metallocarboxypeptidase activity"/>
    <property type="evidence" value="ECO:0007669"/>
    <property type="project" value="InterPro"/>
</dbReference>
<dbReference type="Gene3D" id="1.10.1370.30">
    <property type="match status" value="1"/>
</dbReference>
<evidence type="ECO:0000256" key="1">
    <source>
        <dbReference type="SAM" id="SignalP"/>
    </source>
</evidence>
<gene>
    <name evidence="2" type="ORF">SEMRO_937_G222220.1</name>
</gene>
<organism evidence="2 3">
    <name type="scientific">Seminavis robusta</name>
    <dbReference type="NCBI Taxonomy" id="568900"/>
    <lineage>
        <taxon>Eukaryota</taxon>
        <taxon>Sar</taxon>
        <taxon>Stramenopiles</taxon>
        <taxon>Ochrophyta</taxon>
        <taxon>Bacillariophyta</taxon>
        <taxon>Bacillariophyceae</taxon>
        <taxon>Bacillariophycidae</taxon>
        <taxon>Naviculales</taxon>
        <taxon>Naviculaceae</taxon>
        <taxon>Seminavis</taxon>
    </lineage>
</organism>
<feature type="chain" id="PRO_5040153348" evidence="1">
    <location>
        <begin position="20"/>
        <end position="566"/>
    </location>
</feature>
<dbReference type="OrthoDB" id="10249837at2759"/>
<dbReference type="Proteomes" id="UP001153069">
    <property type="component" value="Unassembled WGS sequence"/>
</dbReference>